<dbReference type="AlphaFoldDB" id="A0A5C6M683"/>
<protein>
    <recommendedName>
        <fullName evidence="7">DNA 3'-5' helicase</fullName>
        <ecNumber evidence="7">5.6.2.4</ecNumber>
    </recommendedName>
    <alternativeName>
        <fullName evidence="8">DNA 3'-5' helicase II</fullName>
    </alternativeName>
</protein>
<keyword evidence="12" id="KW-1185">Reference proteome</keyword>
<proteinExistence type="predicted"/>
<sequence length="592" mass="69644">QENPNIFVVGDDDQSIFRFQGASLENIIRFYRLYKNHIRLIVLEENYRSHQNILDISSRIINVNETRITKLIPGISKILKASLRDKKKEIEIIKTFDMADEIFMMGHKIKSLIESGVPPSEIAILYRENKNAIELMDYFSRMNIPCAIEIGENILENPLILRLIDLLRLIDNPSANSDILFNVLNYDFILESDYFKTNNLTLKDVFEINLKRRQESKPGQQKLLMEFLLEDPRFSGWANKILSYHQQSFNLRLDDLVEKILHDFGYMKYIFASADYLLHVSNLDSFFGELRSMIDSPPLRFTHNNFDKHKNLTLKDFIKYLELLFDSDLAIKSKTLISRANSVRLMTAHKSKGLEFEHVFIHACLDKVWKSKNRSKLRLPPTLINMTSALIEKEEDERRLFYVALTRAKFGLYLFYHVMNEKGQEQTPCIFISELSKLKEVKSIDYTKVEDNEQYQALELEKLGYRFKPKAHQQLIPEKDFINSLLENYKMSITHLNNFLFCPRKFFYQNLLRVPAAKDRSSSFGTAVHASLCELMKRFQAKPPRNDQEHQEMLNYLKEQFEISLDRERLSEQDHNDLLQRGLSALSAYYNH</sequence>
<comment type="caution">
    <text evidence="11">The sequence shown here is derived from an EMBL/GenBank/DDBJ whole genome shotgun (WGS) entry which is preliminary data.</text>
</comment>
<evidence type="ECO:0000313" key="12">
    <source>
        <dbReference type="Proteomes" id="UP000321083"/>
    </source>
</evidence>
<reference evidence="11 12" key="2">
    <citation type="submission" date="2019-08" db="EMBL/GenBank/DDBJ databases">
        <authorList>
            <person name="Henke P."/>
        </authorList>
    </citation>
    <scope>NUCLEOTIDE SEQUENCE [LARGE SCALE GENOMIC DNA]</scope>
    <source>
        <strain evidence="11">Phe10_nw2017</strain>
    </source>
</reference>
<dbReference type="Proteomes" id="UP000321083">
    <property type="component" value="Unassembled WGS sequence"/>
</dbReference>
<dbReference type="PANTHER" id="PTHR11070:SF2">
    <property type="entry name" value="ATP-DEPENDENT DNA HELICASE SRS2"/>
    <property type="match status" value="1"/>
</dbReference>
<dbReference type="Pfam" id="PF13361">
    <property type="entry name" value="UvrD_C"/>
    <property type="match status" value="1"/>
</dbReference>
<dbReference type="SUPFAM" id="SSF52540">
    <property type="entry name" value="P-loop containing nucleoside triphosphate hydrolases"/>
    <property type="match status" value="1"/>
</dbReference>
<evidence type="ECO:0000256" key="8">
    <source>
        <dbReference type="ARBA" id="ARBA00034923"/>
    </source>
</evidence>
<dbReference type="PROSITE" id="PS51217">
    <property type="entry name" value="UVRD_HELICASE_CTER"/>
    <property type="match status" value="1"/>
</dbReference>
<dbReference type="EC" id="5.6.2.4" evidence="7"/>
<evidence type="ECO:0000256" key="2">
    <source>
        <dbReference type="ARBA" id="ARBA00022801"/>
    </source>
</evidence>
<dbReference type="Pfam" id="PF12705">
    <property type="entry name" value="PDDEXK_1"/>
    <property type="match status" value="1"/>
</dbReference>
<evidence type="ECO:0000256" key="6">
    <source>
        <dbReference type="ARBA" id="ARBA00034617"/>
    </source>
</evidence>
<dbReference type="InterPro" id="IPR014017">
    <property type="entry name" value="DNA_helicase_UvrD-like_C"/>
</dbReference>
<dbReference type="InterPro" id="IPR000212">
    <property type="entry name" value="DNA_helicase_UvrD/REP"/>
</dbReference>
<evidence type="ECO:0000256" key="9">
    <source>
        <dbReference type="ARBA" id="ARBA00048988"/>
    </source>
</evidence>
<comment type="catalytic activity">
    <reaction evidence="6">
        <text>Couples ATP hydrolysis with the unwinding of duplex DNA by translocating in the 3'-5' direction.</text>
        <dbReference type="EC" id="5.6.2.4"/>
    </reaction>
</comment>
<evidence type="ECO:0000256" key="3">
    <source>
        <dbReference type="ARBA" id="ARBA00022806"/>
    </source>
</evidence>
<dbReference type="GO" id="GO:0003677">
    <property type="term" value="F:DNA binding"/>
    <property type="evidence" value="ECO:0007669"/>
    <property type="project" value="InterPro"/>
</dbReference>
<evidence type="ECO:0000256" key="1">
    <source>
        <dbReference type="ARBA" id="ARBA00022741"/>
    </source>
</evidence>
<dbReference type="InterPro" id="IPR038726">
    <property type="entry name" value="PDDEXK_AddAB-type"/>
</dbReference>
<dbReference type="Gene3D" id="3.40.50.300">
    <property type="entry name" value="P-loop containing nucleotide triphosphate hydrolases"/>
    <property type="match status" value="2"/>
</dbReference>
<feature type="non-terminal residue" evidence="11">
    <location>
        <position position="1"/>
    </location>
</feature>
<dbReference type="GO" id="GO:0005524">
    <property type="term" value="F:ATP binding"/>
    <property type="evidence" value="ECO:0007669"/>
    <property type="project" value="UniProtKB-KW"/>
</dbReference>
<dbReference type="GO" id="GO:0043138">
    <property type="term" value="F:3'-5' DNA helicase activity"/>
    <property type="evidence" value="ECO:0007669"/>
    <property type="project" value="UniProtKB-EC"/>
</dbReference>
<keyword evidence="1" id="KW-0547">Nucleotide-binding</keyword>
<evidence type="ECO:0000256" key="4">
    <source>
        <dbReference type="ARBA" id="ARBA00022840"/>
    </source>
</evidence>
<keyword evidence="5" id="KW-0413">Isomerase</keyword>
<feature type="non-terminal residue" evidence="11">
    <location>
        <position position="592"/>
    </location>
</feature>
<organism evidence="11 12">
    <name type="scientific">Planctomyces bekefii</name>
    <dbReference type="NCBI Taxonomy" id="1653850"/>
    <lineage>
        <taxon>Bacteria</taxon>
        <taxon>Pseudomonadati</taxon>
        <taxon>Planctomycetota</taxon>
        <taxon>Planctomycetia</taxon>
        <taxon>Planctomycetales</taxon>
        <taxon>Planctomycetaceae</taxon>
        <taxon>Planctomyces</taxon>
    </lineage>
</organism>
<gene>
    <name evidence="11" type="ORF">E3A20_21870</name>
</gene>
<dbReference type="Gene3D" id="1.10.486.10">
    <property type="entry name" value="PCRA, domain 4"/>
    <property type="match status" value="1"/>
</dbReference>
<dbReference type="InterPro" id="IPR027417">
    <property type="entry name" value="P-loop_NTPase"/>
</dbReference>
<dbReference type="InterPro" id="IPR014016">
    <property type="entry name" value="UvrD-like_ATP-bd"/>
</dbReference>
<keyword evidence="2" id="KW-0378">Hydrolase</keyword>
<evidence type="ECO:0000256" key="7">
    <source>
        <dbReference type="ARBA" id="ARBA00034808"/>
    </source>
</evidence>
<evidence type="ECO:0000259" key="10">
    <source>
        <dbReference type="PROSITE" id="PS51217"/>
    </source>
</evidence>
<dbReference type="PANTHER" id="PTHR11070">
    <property type="entry name" value="UVRD / RECB / PCRA DNA HELICASE FAMILY MEMBER"/>
    <property type="match status" value="1"/>
</dbReference>
<dbReference type="GO" id="GO:0000725">
    <property type="term" value="P:recombinational repair"/>
    <property type="evidence" value="ECO:0007669"/>
    <property type="project" value="TreeGrafter"/>
</dbReference>
<reference evidence="11 12" key="1">
    <citation type="submission" date="2019-08" db="EMBL/GenBank/DDBJ databases">
        <title>100 year-old enigma solved: identification of Planctomyces bekefii, the type genus and species of the phylum Planctomycetes.</title>
        <authorList>
            <person name="Svetlana D.N."/>
            <person name="Overmann J."/>
        </authorList>
    </citation>
    <scope>NUCLEOTIDE SEQUENCE [LARGE SCALE GENOMIC DNA]</scope>
    <source>
        <strain evidence="11">Phe10_nw2017</strain>
    </source>
</reference>
<dbReference type="GO" id="GO:0016787">
    <property type="term" value="F:hydrolase activity"/>
    <property type="evidence" value="ECO:0007669"/>
    <property type="project" value="UniProtKB-KW"/>
</dbReference>
<name>A0A5C6M683_9PLAN</name>
<feature type="domain" description="UvrD-like helicase C-terminal" evidence="10">
    <location>
        <begin position="51"/>
        <end position="353"/>
    </location>
</feature>
<comment type="catalytic activity">
    <reaction evidence="9">
        <text>ATP + H2O = ADP + phosphate + H(+)</text>
        <dbReference type="Rhea" id="RHEA:13065"/>
        <dbReference type="ChEBI" id="CHEBI:15377"/>
        <dbReference type="ChEBI" id="CHEBI:15378"/>
        <dbReference type="ChEBI" id="CHEBI:30616"/>
        <dbReference type="ChEBI" id="CHEBI:43474"/>
        <dbReference type="ChEBI" id="CHEBI:456216"/>
        <dbReference type="EC" id="5.6.2.4"/>
    </reaction>
</comment>
<dbReference type="Pfam" id="PF00580">
    <property type="entry name" value="UvrD-helicase"/>
    <property type="match status" value="1"/>
</dbReference>
<dbReference type="EMBL" id="SRHE01000550">
    <property type="protein sequence ID" value="TWW08684.1"/>
    <property type="molecule type" value="Genomic_DNA"/>
</dbReference>
<keyword evidence="4" id="KW-0067">ATP-binding</keyword>
<accession>A0A5C6M683</accession>
<evidence type="ECO:0000313" key="11">
    <source>
        <dbReference type="EMBL" id="TWW08684.1"/>
    </source>
</evidence>
<keyword evidence="3" id="KW-0347">Helicase</keyword>
<evidence type="ECO:0000256" key="5">
    <source>
        <dbReference type="ARBA" id="ARBA00023235"/>
    </source>
</evidence>